<evidence type="ECO:0000313" key="3">
    <source>
        <dbReference type="Proteomes" id="UP001140206"/>
    </source>
</evidence>
<sequence length="263" mass="29764">MEVFSVKLLKLDKSELEQMYGCILITYYSTYVVFSRREGEPLRISREGHLKIRGPDRAIRPMDLVAIVPHLFRYKGCRDQFEDKDDGILWNGIVGGYYDKLLSEQVQSQFGLIEVNFAVYRHGAEARVDVTLSDCQFLSTSVYGSIIIQNSMLGEEGRSFLFNNESECICIDAHHRDKVARLPLSRSITVHPIGSVVTVYVKLWQRSIVGTPDQPIADGIFNFTACVSGREVTTFRAGACEVTVGVMWAETKMSDESLERPYI</sequence>
<keyword evidence="3" id="KW-1185">Reference proteome</keyword>
<gene>
    <name evidence="2" type="ORF">LUZ62_022680</name>
</gene>
<dbReference type="AlphaFoldDB" id="A0AAV8H075"/>
<evidence type="ECO:0000259" key="1">
    <source>
        <dbReference type="Pfam" id="PF20241"/>
    </source>
</evidence>
<dbReference type="Proteomes" id="UP001140206">
    <property type="component" value="Chromosome 1"/>
</dbReference>
<evidence type="ECO:0000313" key="2">
    <source>
        <dbReference type="EMBL" id="KAJ4810114.1"/>
    </source>
</evidence>
<dbReference type="EMBL" id="JAMFTS010000001">
    <property type="protein sequence ID" value="KAJ4810114.1"/>
    <property type="molecule type" value="Genomic_DNA"/>
</dbReference>
<feature type="domain" description="DUF6598" evidence="1">
    <location>
        <begin position="1"/>
        <end position="246"/>
    </location>
</feature>
<reference evidence="2" key="1">
    <citation type="submission" date="2022-08" db="EMBL/GenBank/DDBJ databases">
        <authorList>
            <person name="Marques A."/>
        </authorList>
    </citation>
    <scope>NUCLEOTIDE SEQUENCE</scope>
    <source>
        <strain evidence="2">RhyPub2mFocal</strain>
        <tissue evidence="2">Leaves</tissue>
    </source>
</reference>
<dbReference type="InterPro" id="IPR046533">
    <property type="entry name" value="DUF6598"/>
</dbReference>
<protein>
    <submittedName>
        <fullName evidence="2">rRNA N-glycosidase</fullName>
    </submittedName>
</protein>
<comment type="caution">
    <text evidence="2">The sequence shown here is derived from an EMBL/GenBank/DDBJ whole genome shotgun (WGS) entry which is preliminary data.</text>
</comment>
<dbReference type="Pfam" id="PF20241">
    <property type="entry name" value="DUF6598"/>
    <property type="match status" value="1"/>
</dbReference>
<organism evidence="2 3">
    <name type="scientific">Rhynchospora pubera</name>
    <dbReference type="NCBI Taxonomy" id="906938"/>
    <lineage>
        <taxon>Eukaryota</taxon>
        <taxon>Viridiplantae</taxon>
        <taxon>Streptophyta</taxon>
        <taxon>Embryophyta</taxon>
        <taxon>Tracheophyta</taxon>
        <taxon>Spermatophyta</taxon>
        <taxon>Magnoliopsida</taxon>
        <taxon>Liliopsida</taxon>
        <taxon>Poales</taxon>
        <taxon>Cyperaceae</taxon>
        <taxon>Cyperoideae</taxon>
        <taxon>Rhynchosporeae</taxon>
        <taxon>Rhynchospora</taxon>
    </lineage>
</organism>
<accession>A0AAV8H075</accession>
<name>A0AAV8H075_9POAL</name>
<proteinExistence type="predicted"/>